<dbReference type="InterPro" id="IPR000551">
    <property type="entry name" value="MerR-type_HTH_dom"/>
</dbReference>
<evidence type="ECO:0000313" key="5">
    <source>
        <dbReference type="Proteomes" id="UP001519654"/>
    </source>
</evidence>
<dbReference type="GO" id="GO:0003677">
    <property type="term" value="F:DNA binding"/>
    <property type="evidence" value="ECO:0007669"/>
    <property type="project" value="UniProtKB-KW"/>
</dbReference>
<name>A0ABS5Z5H1_9ACTN</name>
<gene>
    <name evidence="4" type="ORF">KOI35_42485</name>
</gene>
<proteinExistence type="predicted"/>
<comment type="caution">
    <text evidence="4">The sequence shown here is derived from an EMBL/GenBank/DDBJ whole genome shotgun (WGS) entry which is preliminary data.</text>
</comment>
<dbReference type="PANTHER" id="PTHR30204:SF93">
    <property type="entry name" value="HTH MERR-TYPE DOMAIN-CONTAINING PROTEIN"/>
    <property type="match status" value="1"/>
</dbReference>
<evidence type="ECO:0000259" key="3">
    <source>
        <dbReference type="PROSITE" id="PS50937"/>
    </source>
</evidence>
<reference evidence="4 5" key="1">
    <citation type="submission" date="2021-06" db="EMBL/GenBank/DDBJ databases">
        <title>Actinoplanes lichenicola sp. nov., and Actinoplanes ovalisporus sp. nov., isolated from lichen in Thailand.</title>
        <authorList>
            <person name="Saeng-In P."/>
            <person name="Kanchanasin P."/>
            <person name="Yuki M."/>
            <person name="Kudo T."/>
            <person name="Ohkuma M."/>
            <person name="Phongsopitanun W."/>
            <person name="Tanasupawat S."/>
        </authorList>
    </citation>
    <scope>NUCLEOTIDE SEQUENCE [LARGE SCALE GENOMIC DNA]</scope>
    <source>
        <strain evidence="4 5">NBRC 110975</strain>
    </source>
</reference>
<dbReference type="Gene3D" id="1.10.1660.10">
    <property type="match status" value="1"/>
</dbReference>
<keyword evidence="1 4" id="KW-0238">DNA-binding</keyword>
<evidence type="ECO:0000313" key="4">
    <source>
        <dbReference type="EMBL" id="MBU2670189.1"/>
    </source>
</evidence>
<dbReference type="Proteomes" id="UP001519654">
    <property type="component" value="Unassembled WGS sequence"/>
</dbReference>
<feature type="region of interest" description="Disordered" evidence="2">
    <location>
        <begin position="247"/>
        <end position="277"/>
    </location>
</feature>
<accession>A0ABS5Z5H1</accession>
<dbReference type="Pfam" id="PF13411">
    <property type="entry name" value="MerR_1"/>
    <property type="match status" value="1"/>
</dbReference>
<organism evidence="4 5">
    <name type="scientific">Paractinoplanes bogorensis</name>
    <dbReference type="NCBI Taxonomy" id="1610840"/>
    <lineage>
        <taxon>Bacteria</taxon>
        <taxon>Bacillati</taxon>
        <taxon>Actinomycetota</taxon>
        <taxon>Actinomycetes</taxon>
        <taxon>Micromonosporales</taxon>
        <taxon>Micromonosporaceae</taxon>
        <taxon>Paractinoplanes</taxon>
    </lineage>
</organism>
<dbReference type="SUPFAM" id="SSF46955">
    <property type="entry name" value="Putative DNA-binding domain"/>
    <property type="match status" value="1"/>
</dbReference>
<evidence type="ECO:0000256" key="2">
    <source>
        <dbReference type="SAM" id="MobiDB-lite"/>
    </source>
</evidence>
<dbReference type="RefSeq" id="WP_215795414.1">
    <property type="nucleotide sequence ID" value="NZ_JAHKKG010000018.1"/>
</dbReference>
<dbReference type="EMBL" id="JAHKKG010000018">
    <property type="protein sequence ID" value="MBU2670189.1"/>
    <property type="molecule type" value="Genomic_DNA"/>
</dbReference>
<protein>
    <submittedName>
        <fullName evidence="4">MerR family DNA-binding transcriptional regulator</fullName>
    </submittedName>
</protein>
<dbReference type="PANTHER" id="PTHR30204">
    <property type="entry name" value="REDOX-CYCLING DRUG-SENSING TRANSCRIPTIONAL ACTIVATOR SOXR"/>
    <property type="match status" value="1"/>
</dbReference>
<sequence length="277" mass="30976">MPIDSAHKSGWSTQELADLAGTTVKTVRHYHSIGLLTEPERAANGYKRYATTHLVRLLRIRRLVDLGLPLSEIAGLEASDTGLEQTFRALDARFEESIARQQRIRAELAAILGRSTLVDLPPGFDRTVGERSEAIRMFLLLSDRLLDPPMVETFRTMMEHPDSATAVDFDALTEDASDETRQDLAERCVTEIVLNRPSHAHLRELADRATTGPDRANWQIIIQALMELNTPVQNDVLRRMHTLLRSHGIMRPEPRSGCLGEPRKSAPSRHGQGQLPG</sequence>
<keyword evidence="5" id="KW-1185">Reference proteome</keyword>
<evidence type="ECO:0000256" key="1">
    <source>
        <dbReference type="ARBA" id="ARBA00023125"/>
    </source>
</evidence>
<dbReference type="PROSITE" id="PS50937">
    <property type="entry name" value="HTH_MERR_2"/>
    <property type="match status" value="1"/>
</dbReference>
<dbReference type="InterPro" id="IPR047057">
    <property type="entry name" value="MerR_fam"/>
</dbReference>
<feature type="domain" description="HTH merR-type" evidence="3">
    <location>
        <begin position="10"/>
        <end position="79"/>
    </location>
</feature>
<dbReference type="InterPro" id="IPR009061">
    <property type="entry name" value="DNA-bd_dom_put_sf"/>
</dbReference>
<dbReference type="SMART" id="SM00422">
    <property type="entry name" value="HTH_MERR"/>
    <property type="match status" value="1"/>
</dbReference>